<reference evidence="1 2" key="1">
    <citation type="journal article" date="2019" name="Commun. Biol.">
        <title>The bagworm genome reveals a unique fibroin gene that provides high tensile strength.</title>
        <authorList>
            <person name="Kono N."/>
            <person name="Nakamura H."/>
            <person name="Ohtoshi R."/>
            <person name="Tomita M."/>
            <person name="Numata K."/>
            <person name="Arakawa K."/>
        </authorList>
    </citation>
    <scope>NUCLEOTIDE SEQUENCE [LARGE SCALE GENOMIC DNA]</scope>
</reference>
<protein>
    <submittedName>
        <fullName evidence="1">Uncharacterized protein</fullName>
    </submittedName>
</protein>
<keyword evidence="2" id="KW-1185">Reference proteome</keyword>
<organism evidence="1 2">
    <name type="scientific">Eumeta variegata</name>
    <name type="common">Bagworm moth</name>
    <name type="synonym">Eumeta japonica</name>
    <dbReference type="NCBI Taxonomy" id="151549"/>
    <lineage>
        <taxon>Eukaryota</taxon>
        <taxon>Metazoa</taxon>
        <taxon>Ecdysozoa</taxon>
        <taxon>Arthropoda</taxon>
        <taxon>Hexapoda</taxon>
        <taxon>Insecta</taxon>
        <taxon>Pterygota</taxon>
        <taxon>Neoptera</taxon>
        <taxon>Endopterygota</taxon>
        <taxon>Lepidoptera</taxon>
        <taxon>Glossata</taxon>
        <taxon>Ditrysia</taxon>
        <taxon>Tineoidea</taxon>
        <taxon>Psychidae</taxon>
        <taxon>Oiketicinae</taxon>
        <taxon>Eumeta</taxon>
    </lineage>
</organism>
<dbReference type="EMBL" id="BGZK01000209">
    <property type="protein sequence ID" value="GBP28639.1"/>
    <property type="molecule type" value="Genomic_DNA"/>
</dbReference>
<comment type="caution">
    <text evidence="1">The sequence shown here is derived from an EMBL/GenBank/DDBJ whole genome shotgun (WGS) entry which is preliminary data.</text>
</comment>
<evidence type="ECO:0000313" key="2">
    <source>
        <dbReference type="Proteomes" id="UP000299102"/>
    </source>
</evidence>
<gene>
    <name evidence="1" type="ORF">EVAR_85838_1</name>
</gene>
<proteinExistence type="predicted"/>
<accession>A0A4C1UQN6</accession>
<sequence>MKESEQINNSAGTSAAEVTEAMQVDENISRYSSLGKSSMACWHTFTASSELVNHISLNLSSVFGNEAGKVTKAHGPYYTADTSLVLYLMPPEIHSLP</sequence>
<name>A0A4C1UQN6_EUMVA</name>
<dbReference type="Proteomes" id="UP000299102">
    <property type="component" value="Unassembled WGS sequence"/>
</dbReference>
<evidence type="ECO:0000313" key="1">
    <source>
        <dbReference type="EMBL" id="GBP28639.1"/>
    </source>
</evidence>
<dbReference type="AlphaFoldDB" id="A0A4C1UQN6"/>